<dbReference type="InterPro" id="IPR034405">
    <property type="entry name" value="F420"/>
</dbReference>
<dbReference type="HAMAP" id="MF_01612">
    <property type="entry name" value="FO_synth_sub2"/>
    <property type="match status" value="1"/>
</dbReference>
<dbReference type="PROSITE" id="PS51918">
    <property type="entry name" value="RADICAL_SAM"/>
    <property type="match status" value="1"/>
</dbReference>
<dbReference type="Pfam" id="PF04055">
    <property type="entry name" value="Radical_SAM"/>
    <property type="match status" value="1"/>
</dbReference>
<dbReference type="SFLD" id="SFLDG01064">
    <property type="entry name" value="F420__menaquinone_cofactor_bio"/>
    <property type="match status" value="1"/>
</dbReference>
<accession>A0ABR9UVN8</accession>
<dbReference type="PANTHER" id="PTHR43076:SF1">
    <property type="entry name" value="LIPOYL SYNTHASE 2"/>
    <property type="match status" value="1"/>
</dbReference>
<evidence type="ECO:0000256" key="4">
    <source>
        <dbReference type="ARBA" id="ARBA00022723"/>
    </source>
</evidence>
<reference evidence="10 11" key="1">
    <citation type="submission" date="2020-10" db="EMBL/GenBank/DDBJ databases">
        <authorList>
            <person name="Castelo-Branco R."/>
            <person name="Eusebio N."/>
            <person name="Adriana R."/>
            <person name="Vieira A."/>
            <person name="Brugerolle De Fraissinette N."/>
            <person name="Rezende De Castro R."/>
            <person name="Schneider M.P."/>
            <person name="Vasconcelos V."/>
            <person name="Leao P.N."/>
        </authorList>
    </citation>
    <scope>NUCLEOTIDE SEQUENCE [LARGE SCALE GENOMIC DNA]</scope>
    <source>
        <strain evidence="10 11">LEGE 06123</strain>
    </source>
</reference>
<dbReference type="Pfam" id="PF19288">
    <property type="entry name" value="CofH_C"/>
    <property type="match status" value="1"/>
</dbReference>
<dbReference type="PANTHER" id="PTHR43076">
    <property type="entry name" value="FO SYNTHASE (COFH)"/>
    <property type="match status" value="1"/>
</dbReference>
<dbReference type="NCBIfam" id="TIGR00423">
    <property type="entry name" value="CofH family radical SAM protein"/>
    <property type="match status" value="1"/>
</dbReference>
<feature type="signal peptide" evidence="8">
    <location>
        <begin position="1"/>
        <end position="25"/>
    </location>
</feature>
<dbReference type="SFLD" id="SFLDG01388">
    <property type="entry name" value="7_8-didemethyl-8-hydroxy-5-dea"/>
    <property type="match status" value="1"/>
</dbReference>
<comment type="pathway">
    <text evidence="7">Cofactor biosynthesis; coenzyme F0 biosynthesis.</text>
</comment>
<comment type="function">
    <text evidence="7">Catalyzes the radical-mediated synthesis of 5-amino-5-(4-hydroxybenzyl)-6-(D-ribitylimino)-5,6-dihydrouracil from 5-amino-6-(D-ribitylamino)uracil and L-tyrosine.</text>
</comment>
<comment type="similarity">
    <text evidence="7">Belongs to the radical SAM superfamily. CofH family.</text>
</comment>
<keyword evidence="2 7" id="KW-0808">Transferase</keyword>
<dbReference type="InterPro" id="IPR019940">
    <property type="entry name" value="CofH_family"/>
</dbReference>
<protein>
    <recommendedName>
        <fullName evidence="7">5-amino-6-(D-ribitylamino)uracil--L-tyrosine 4-hydroxyphenyl transferase</fullName>
        <ecNumber evidence="7">2.5.1.147</ecNumber>
    </recommendedName>
    <alternativeName>
        <fullName evidence="7">FO synthase subunit 2</fullName>
    </alternativeName>
</protein>
<dbReference type="EC" id="2.5.1.147" evidence="7"/>
<dbReference type="SFLD" id="SFLDG01389">
    <property type="entry name" value="menaquinone_synthsis_involved"/>
    <property type="match status" value="1"/>
</dbReference>
<dbReference type="InterPro" id="IPR020050">
    <property type="entry name" value="FO_synthase_su2"/>
</dbReference>
<keyword evidence="1 7" id="KW-0004">4Fe-4S</keyword>
<evidence type="ECO:0000256" key="1">
    <source>
        <dbReference type="ARBA" id="ARBA00022485"/>
    </source>
</evidence>
<feature type="binding site" evidence="7">
    <location>
        <position position="112"/>
    </location>
    <ligand>
        <name>[4Fe-4S] cluster</name>
        <dbReference type="ChEBI" id="CHEBI:49883"/>
        <note>4Fe-4S-S-AdoMet</note>
    </ligand>
</feature>
<evidence type="ECO:0000256" key="6">
    <source>
        <dbReference type="ARBA" id="ARBA00023014"/>
    </source>
</evidence>
<feature type="domain" description="Radical SAM core" evidence="9">
    <location>
        <begin position="94"/>
        <end position="342"/>
    </location>
</feature>
<keyword evidence="3 7" id="KW-0949">S-adenosyl-L-methionine</keyword>
<feature type="binding site" evidence="7">
    <location>
        <position position="108"/>
    </location>
    <ligand>
        <name>[4Fe-4S] cluster</name>
        <dbReference type="ChEBI" id="CHEBI:49883"/>
        <note>4Fe-4S-S-AdoMet</note>
    </ligand>
</feature>
<feature type="binding site" evidence="7">
    <location>
        <position position="115"/>
    </location>
    <ligand>
        <name>[4Fe-4S] cluster</name>
        <dbReference type="ChEBI" id="CHEBI:49883"/>
        <note>4Fe-4S-S-AdoMet</note>
    </ligand>
</feature>
<evidence type="ECO:0000256" key="3">
    <source>
        <dbReference type="ARBA" id="ARBA00022691"/>
    </source>
</evidence>
<evidence type="ECO:0000313" key="11">
    <source>
        <dbReference type="Proteomes" id="UP000651156"/>
    </source>
</evidence>
<comment type="caution">
    <text evidence="10">The sequence shown here is derived from an EMBL/GenBank/DDBJ whole genome shotgun (WGS) entry which is preliminary data.</text>
</comment>
<comment type="cofactor">
    <cofactor evidence="7">
        <name>[4Fe-4S] cluster</name>
        <dbReference type="ChEBI" id="CHEBI:49883"/>
    </cofactor>
    <text evidence="7">Binds 1 [4Fe-4S] cluster. The cluster is coordinated with 3 cysteines and an exchangeable S-adenosyl-L-methionine.</text>
</comment>
<keyword evidence="6 7" id="KW-0411">Iron-sulfur</keyword>
<dbReference type="Gene3D" id="3.20.20.70">
    <property type="entry name" value="Aldolase class I"/>
    <property type="match status" value="1"/>
</dbReference>
<dbReference type="InterPro" id="IPR058240">
    <property type="entry name" value="rSAM_sf"/>
</dbReference>
<dbReference type="PIRSF" id="PIRSF004762">
    <property type="entry name" value="CHP00423"/>
    <property type="match status" value="1"/>
</dbReference>
<proteinExistence type="inferred from homology"/>
<dbReference type="SFLD" id="SFLDF00293">
    <property type="entry name" value="((2_3_4_5-tetrahydroxypentyl)a"/>
    <property type="match status" value="1"/>
</dbReference>
<keyword evidence="8" id="KW-0732">Signal</keyword>
<comment type="catalytic activity">
    <reaction evidence="7">
        <text>5-amino-6-(D-ribitylamino)uracil + L-tyrosine + S-adenosyl-L-methionine = 5-amino-5-(4-hydroxybenzyl)-6-(D-ribitylimino)-5,6-dihydrouracil + 2-iminoacetate + 5'-deoxyadenosine + L-methionine + H(+)</text>
        <dbReference type="Rhea" id="RHEA:55200"/>
        <dbReference type="ChEBI" id="CHEBI:15378"/>
        <dbReference type="ChEBI" id="CHEBI:15934"/>
        <dbReference type="ChEBI" id="CHEBI:17319"/>
        <dbReference type="ChEBI" id="CHEBI:57844"/>
        <dbReference type="ChEBI" id="CHEBI:58315"/>
        <dbReference type="ChEBI" id="CHEBI:59789"/>
        <dbReference type="ChEBI" id="CHEBI:77846"/>
        <dbReference type="ChEBI" id="CHEBI:85936"/>
        <dbReference type="EC" id="2.5.1.147"/>
    </reaction>
</comment>
<dbReference type="NCBIfam" id="NF005609">
    <property type="entry name" value="PRK07360.1"/>
    <property type="match status" value="1"/>
</dbReference>
<organism evidence="10 11">
    <name type="scientific">Gloeocapsopsis crepidinum LEGE 06123</name>
    <dbReference type="NCBI Taxonomy" id="588587"/>
    <lineage>
        <taxon>Bacteria</taxon>
        <taxon>Bacillati</taxon>
        <taxon>Cyanobacteriota</taxon>
        <taxon>Cyanophyceae</taxon>
        <taxon>Oscillatoriophycideae</taxon>
        <taxon>Chroococcales</taxon>
        <taxon>Chroococcaceae</taxon>
        <taxon>Gloeocapsopsis</taxon>
    </lineage>
</organism>
<comment type="subunit">
    <text evidence="7">The FO synthase complex consists of two subunits, CofG and CofH.</text>
</comment>
<evidence type="ECO:0000256" key="2">
    <source>
        <dbReference type="ARBA" id="ARBA00022679"/>
    </source>
</evidence>
<dbReference type="EMBL" id="JADEWN010000052">
    <property type="protein sequence ID" value="MBE9192324.1"/>
    <property type="molecule type" value="Genomic_DNA"/>
</dbReference>
<dbReference type="SUPFAM" id="SSF102114">
    <property type="entry name" value="Radical SAM enzymes"/>
    <property type="match status" value="1"/>
</dbReference>
<dbReference type="SFLD" id="SFLDS00029">
    <property type="entry name" value="Radical_SAM"/>
    <property type="match status" value="1"/>
</dbReference>
<gene>
    <name evidence="7 10" type="primary">cofH</name>
    <name evidence="10" type="ORF">IQ230_18610</name>
</gene>
<sequence length="426" mass="47066">MCKCGAGIRCLPSCFICLLCPLASFTDTIEKVHLIIQCSVTTKAVEKILERALTGYELSSQEGVILLQQTDIEAIAAIQDTADQLRRLQAGDTVTYVINRNINFTNICEQHCSFCAFRRDAGEEEAYWLNWAQILEKTSDAVQRGATEICMQGGLNPQAKISGRSLPYYLELVKIIKAQFPQLHLHAFSPQEVEFIARKDDISYASVIAALRDAGVGSMPGTAAEILDDRVRRILCPEKINTATWLEIVSTAHQLGVPTTSTMLSGHIETPQQQIYHLQQLRSLQQTAYDRNYPATITEFILLPFVGQEAPKPLRRKVGRDQPVLADALLLTAVARIFLGQAISNHQPSWVKLGLTGAIEALKWGCNDIGGTLMEEHITTMAGAIGGTCMEVETLHTAISSVKRPHAQRDTLYYLLKKDEKQAVSG</sequence>
<keyword evidence="5 7" id="KW-0408">Iron</keyword>
<dbReference type="Proteomes" id="UP000651156">
    <property type="component" value="Unassembled WGS sequence"/>
</dbReference>
<dbReference type="CDD" id="cd01335">
    <property type="entry name" value="Radical_SAM"/>
    <property type="match status" value="1"/>
</dbReference>
<evidence type="ECO:0000259" key="9">
    <source>
        <dbReference type="PROSITE" id="PS51918"/>
    </source>
</evidence>
<feature type="chain" id="PRO_5047013870" description="5-amino-6-(D-ribitylamino)uracil--L-tyrosine 4-hydroxyphenyl transferase" evidence="8">
    <location>
        <begin position="26"/>
        <end position="426"/>
    </location>
</feature>
<dbReference type="InterPro" id="IPR007197">
    <property type="entry name" value="rSAM"/>
</dbReference>
<name>A0ABR9UVN8_9CHRO</name>
<keyword evidence="11" id="KW-1185">Reference proteome</keyword>
<dbReference type="NCBIfam" id="TIGR03551">
    <property type="entry name" value="F420_cofH"/>
    <property type="match status" value="1"/>
</dbReference>
<evidence type="ECO:0000256" key="7">
    <source>
        <dbReference type="HAMAP-Rule" id="MF_01612"/>
    </source>
</evidence>
<evidence type="ECO:0000256" key="8">
    <source>
        <dbReference type="SAM" id="SignalP"/>
    </source>
</evidence>
<evidence type="ECO:0000313" key="10">
    <source>
        <dbReference type="EMBL" id="MBE9192324.1"/>
    </source>
</evidence>
<dbReference type="InterPro" id="IPR013785">
    <property type="entry name" value="Aldolase_TIM"/>
</dbReference>
<evidence type="ECO:0000256" key="5">
    <source>
        <dbReference type="ARBA" id="ARBA00023004"/>
    </source>
</evidence>
<dbReference type="InterPro" id="IPR045567">
    <property type="entry name" value="CofH/MnqC-like_C"/>
</dbReference>
<keyword evidence="4 7" id="KW-0479">Metal-binding</keyword>